<dbReference type="Pfam" id="PF13516">
    <property type="entry name" value="LRR_6"/>
    <property type="match status" value="2"/>
</dbReference>
<sequence>MAQALCKNITLTHLDISKNGIGNEVGKELAEAFAEILSVNTTLTSLRIEYNNIGLEGGKALTEALNKNKNTKLKFLSLYYDYKVKYKKISGLWKLLSHEICSIVDF</sequence>
<dbReference type="Proteomes" id="UP000439903">
    <property type="component" value="Unassembled WGS sequence"/>
</dbReference>
<dbReference type="PANTHER" id="PTHR24114">
    <property type="entry name" value="LEUCINE RICH REPEAT FAMILY PROTEIN"/>
    <property type="match status" value="1"/>
</dbReference>
<dbReference type="OrthoDB" id="120976at2759"/>
<proteinExistence type="predicted"/>
<evidence type="ECO:0000313" key="1">
    <source>
        <dbReference type="EMBL" id="KAF0506042.1"/>
    </source>
</evidence>
<dbReference type="InterPro" id="IPR001611">
    <property type="entry name" value="Leu-rich_rpt"/>
</dbReference>
<dbReference type="PANTHER" id="PTHR24114:SF2">
    <property type="entry name" value="F-BOX DOMAIN-CONTAINING PROTEIN-RELATED"/>
    <property type="match status" value="1"/>
</dbReference>
<protein>
    <submittedName>
        <fullName evidence="1">Protein NLRC3</fullName>
    </submittedName>
</protein>
<dbReference type="InterPro" id="IPR032675">
    <property type="entry name" value="LRR_dom_sf"/>
</dbReference>
<keyword evidence="2" id="KW-1185">Reference proteome</keyword>
<name>A0A8H4AK99_GIGMA</name>
<dbReference type="SMART" id="SM00368">
    <property type="entry name" value="LRR_RI"/>
    <property type="match status" value="2"/>
</dbReference>
<evidence type="ECO:0000313" key="2">
    <source>
        <dbReference type="Proteomes" id="UP000439903"/>
    </source>
</evidence>
<dbReference type="EMBL" id="WTPW01000492">
    <property type="protein sequence ID" value="KAF0506042.1"/>
    <property type="molecule type" value="Genomic_DNA"/>
</dbReference>
<dbReference type="InterPro" id="IPR052394">
    <property type="entry name" value="LRR-containing"/>
</dbReference>
<comment type="caution">
    <text evidence="1">The sequence shown here is derived from an EMBL/GenBank/DDBJ whole genome shotgun (WGS) entry which is preliminary data.</text>
</comment>
<dbReference type="AlphaFoldDB" id="A0A8H4AK99"/>
<reference evidence="1 2" key="1">
    <citation type="journal article" date="2019" name="Environ. Microbiol.">
        <title>At the nexus of three kingdoms: the genome of the mycorrhizal fungus Gigaspora margarita provides insights into plant, endobacterial and fungal interactions.</title>
        <authorList>
            <person name="Venice F."/>
            <person name="Ghignone S."/>
            <person name="Salvioli di Fossalunga A."/>
            <person name="Amselem J."/>
            <person name="Novero M."/>
            <person name="Xianan X."/>
            <person name="Sedzielewska Toro K."/>
            <person name="Morin E."/>
            <person name="Lipzen A."/>
            <person name="Grigoriev I.V."/>
            <person name="Henrissat B."/>
            <person name="Martin F.M."/>
            <person name="Bonfante P."/>
        </authorList>
    </citation>
    <scope>NUCLEOTIDE SEQUENCE [LARGE SCALE GENOMIC DNA]</scope>
    <source>
        <strain evidence="1 2">BEG34</strain>
    </source>
</reference>
<dbReference type="SUPFAM" id="SSF52047">
    <property type="entry name" value="RNI-like"/>
    <property type="match status" value="1"/>
</dbReference>
<gene>
    <name evidence="1" type="ORF">F8M41_019214</name>
</gene>
<organism evidence="1 2">
    <name type="scientific">Gigaspora margarita</name>
    <dbReference type="NCBI Taxonomy" id="4874"/>
    <lineage>
        <taxon>Eukaryota</taxon>
        <taxon>Fungi</taxon>
        <taxon>Fungi incertae sedis</taxon>
        <taxon>Mucoromycota</taxon>
        <taxon>Glomeromycotina</taxon>
        <taxon>Glomeromycetes</taxon>
        <taxon>Diversisporales</taxon>
        <taxon>Gigasporaceae</taxon>
        <taxon>Gigaspora</taxon>
    </lineage>
</organism>
<dbReference type="Gene3D" id="3.80.10.10">
    <property type="entry name" value="Ribonuclease Inhibitor"/>
    <property type="match status" value="1"/>
</dbReference>
<accession>A0A8H4AK99</accession>